<dbReference type="EMBL" id="OX395134">
    <property type="protein sequence ID" value="CAI5783648.1"/>
    <property type="molecule type" value="Genomic_DNA"/>
</dbReference>
<feature type="compositionally biased region" description="Polar residues" evidence="1">
    <location>
        <begin position="218"/>
        <end position="236"/>
    </location>
</feature>
<organism evidence="2 3">
    <name type="scientific">Podarcis lilfordi</name>
    <name type="common">Lilford's wall lizard</name>
    <dbReference type="NCBI Taxonomy" id="74358"/>
    <lineage>
        <taxon>Eukaryota</taxon>
        <taxon>Metazoa</taxon>
        <taxon>Chordata</taxon>
        <taxon>Craniata</taxon>
        <taxon>Vertebrata</taxon>
        <taxon>Euteleostomi</taxon>
        <taxon>Lepidosauria</taxon>
        <taxon>Squamata</taxon>
        <taxon>Bifurcata</taxon>
        <taxon>Unidentata</taxon>
        <taxon>Episquamata</taxon>
        <taxon>Laterata</taxon>
        <taxon>Lacertibaenia</taxon>
        <taxon>Lacertidae</taxon>
        <taxon>Podarcis</taxon>
    </lineage>
</organism>
<dbReference type="PANTHER" id="PTHR21623">
    <property type="entry name" value="SPERIOLIN-BINDING FACTOR"/>
    <property type="match status" value="1"/>
</dbReference>
<proteinExistence type="predicted"/>
<evidence type="ECO:0000256" key="1">
    <source>
        <dbReference type="SAM" id="MobiDB-lite"/>
    </source>
</evidence>
<feature type="compositionally biased region" description="Low complexity" evidence="1">
    <location>
        <begin position="278"/>
        <end position="295"/>
    </location>
</feature>
<evidence type="ECO:0008006" key="4">
    <source>
        <dbReference type="Google" id="ProtNLM"/>
    </source>
</evidence>
<evidence type="ECO:0000313" key="2">
    <source>
        <dbReference type="EMBL" id="CAI5783648.1"/>
    </source>
</evidence>
<sequence>MAGKAVEPRVPVTLQKSRLKAEEKVLDLDFELVSVQFNEAGRYALRLTVENPLLEGSGAGVQLRVNEGDPLYTNTAMTDIVEQSNLNEVYAFEKRQFLFTLPRGFCKNDKNHDARLRIEALRLRGSSLRTSVRAGEAFFAIYPRTNQPRMNLFASRDEDLYRYGDILVLLRVGSDELAMHCGRLAYAVSFHEHRPVAKKQAPTSPLPPPRLKERSLPAGTSSPTPSQSLPVPQQIHSAPEPHPWPTEESCTPGVPSLPEPQQEASPRAIKEFSDEQLSSSLPSSSASSSPASPRRLPSDAKLHLPSPGYSPELLFENIFSGVLMTTIIAEALIEFAWQTSRRKGNGDRY</sequence>
<dbReference type="Proteomes" id="UP001178461">
    <property type="component" value="Chromosome 9"/>
</dbReference>
<dbReference type="PANTHER" id="PTHR21623:SF2">
    <property type="entry name" value="COILED-COIL DOMAIN-CONTAINING PROTEIN 33"/>
    <property type="match status" value="1"/>
</dbReference>
<dbReference type="GO" id="GO:0005777">
    <property type="term" value="C:peroxisome"/>
    <property type="evidence" value="ECO:0007669"/>
    <property type="project" value="TreeGrafter"/>
</dbReference>
<accession>A0AA35KUR1</accession>
<protein>
    <recommendedName>
        <fullName evidence="4">Coiled-coil domain-containing protein 33-like</fullName>
    </recommendedName>
</protein>
<keyword evidence="3" id="KW-1185">Reference proteome</keyword>
<gene>
    <name evidence="2" type="ORF">PODLI_1B018073</name>
</gene>
<evidence type="ECO:0000313" key="3">
    <source>
        <dbReference type="Proteomes" id="UP001178461"/>
    </source>
</evidence>
<dbReference type="InterPro" id="IPR039889">
    <property type="entry name" value="CCD33"/>
</dbReference>
<feature type="region of interest" description="Disordered" evidence="1">
    <location>
        <begin position="197"/>
        <end position="303"/>
    </location>
</feature>
<name>A0AA35KUR1_9SAUR</name>
<reference evidence="2" key="1">
    <citation type="submission" date="2022-12" db="EMBL/GenBank/DDBJ databases">
        <authorList>
            <person name="Alioto T."/>
            <person name="Alioto T."/>
            <person name="Gomez Garrido J."/>
        </authorList>
    </citation>
    <scope>NUCLEOTIDE SEQUENCE</scope>
</reference>
<dbReference type="AlphaFoldDB" id="A0AA35KUR1"/>